<comment type="caution">
    <text evidence="1">The sequence shown here is derived from an EMBL/GenBank/DDBJ whole genome shotgun (WGS) entry which is preliminary data.</text>
</comment>
<dbReference type="Proteomes" id="UP001173802">
    <property type="component" value="Unassembled WGS sequence"/>
</dbReference>
<proteinExistence type="predicted"/>
<evidence type="ECO:0000313" key="1">
    <source>
        <dbReference type="EMBL" id="MDL0082992.1"/>
    </source>
</evidence>
<name>A0ACC6FV07_9HELI</name>
<sequence length="670" mass="74427">MKNQIQESTQGEQMSDTMRELRPREEMLERQVDSELNSDEEPTHSVPKHPDEESQDTASPSEQESTQDLSTPESATNIAHRQATLDKLKELAQAAKNAEALGYIIKSFYELNTDRLERVQDTRAALLKKAKELQKTAQEARDLYILTKYTQTLGENPPSVPSIRFSHKELLKNASGELEISPSHSDTHGSNLTYELLLSNLAATKTKDLEAGSYTLTATNASSDTSASIKARAISPTGAVSEWSKPISVKVKASVFAGFIENIDTNKSRRINTGTAEDNLWLDKVQDRLNEKSNDDPVTKFFDRVDMPHSHIKRYALKNDGTLESIPQDADLSHQAMQKYKDSALWQCVSKIPEHHIIDIEFAYNSQEYLLKLCSLSPFSFDLNAYGYQGYTNLSGRGVDKNGVISSVKVEGFYLGSWESVSLGGMQGSFFLSSNPKPTTEIDRPSFRSQTQQFHKDMKIQNHHEREALAFLYSIERGYLGSTADSKSTDQSKWAIYSWNSSANNTSYLYEAISFATGDKTMSIPVSGGDKRAKMFIYRGICNPAGNVWEFVDGIYLNNKLVYLTTHEQAYSDETSSNGYTNTGHIVNITRGSQVKRTHAGTMIPKATDGGTSTNGTTDGGWIADGLRLCLIGGSLHDSAHAGLFAWNGHDELGVRSWYVGSRPCFKKTP</sequence>
<protein>
    <submittedName>
        <fullName evidence="1">Uncharacterized protein</fullName>
    </submittedName>
</protein>
<reference evidence="1 2" key="1">
    <citation type="journal article" date="2023" name="Microorganisms">
        <title>Isolation and Genomic Characteristics of Cat-Borne Campylobacter felis sp. nov. and Sheep-Borne Campylobacter ovis sp. nov.</title>
        <authorList>
            <person name="Wang H."/>
            <person name="Li Y."/>
            <person name="Gu Y."/>
            <person name="Zhou G."/>
            <person name="Chen X."/>
            <person name="Zhang X."/>
            <person name="Shao Z."/>
            <person name="Zhang J."/>
            <person name="Zhang M."/>
        </authorList>
    </citation>
    <scope>NUCLEOTIDE SEQUENCE [LARGE SCALE GENOMIC DNA]</scope>
    <source>
        <strain evidence="1 2">XJK30-2</strain>
    </source>
</reference>
<dbReference type="EMBL" id="JANURN010000013">
    <property type="protein sequence ID" value="MDL0082992.1"/>
    <property type="molecule type" value="Genomic_DNA"/>
</dbReference>
<organism evidence="1 2">
    <name type="scientific">Helicobacter zhangjianzhongii</name>
    <dbReference type="NCBI Taxonomy" id="2974574"/>
    <lineage>
        <taxon>Bacteria</taxon>
        <taxon>Pseudomonadati</taxon>
        <taxon>Campylobacterota</taxon>
        <taxon>Epsilonproteobacteria</taxon>
        <taxon>Campylobacterales</taxon>
        <taxon>Helicobacteraceae</taxon>
        <taxon>Helicobacter</taxon>
    </lineage>
</organism>
<accession>A0ACC6FV07</accession>
<gene>
    <name evidence="1" type="ORF">NYG90_10010</name>
</gene>
<keyword evidence="2" id="KW-1185">Reference proteome</keyword>
<evidence type="ECO:0000313" key="2">
    <source>
        <dbReference type="Proteomes" id="UP001173802"/>
    </source>
</evidence>